<dbReference type="Pfam" id="PF02321">
    <property type="entry name" value="OEP"/>
    <property type="match status" value="1"/>
</dbReference>
<name>A0A919E6N8_9PROT</name>
<comment type="caution">
    <text evidence="2">The sequence shown here is derived from an EMBL/GenBank/DDBJ whole genome shotgun (WGS) entry which is preliminary data.</text>
</comment>
<dbReference type="Gene3D" id="1.20.1600.10">
    <property type="entry name" value="Outer membrane efflux proteins (OEP)"/>
    <property type="match status" value="1"/>
</dbReference>
<accession>A0A919E6N8</accession>
<dbReference type="SUPFAM" id="SSF56954">
    <property type="entry name" value="Outer membrane efflux proteins (OEP)"/>
    <property type="match status" value="1"/>
</dbReference>
<reference evidence="2" key="1">
    <citation type="journal article" date="2014" name="Int. J. Syst. Evol. Microbiol.">
        <title>Complete genome sequence of Corynebacterium casei LMG S-19264T (=DSM 44701T), isolated from a smear-ripened cheese.</title>
        <authorList>
            <consortium name="US DOE Joint Genome Institute (JGI-PGF)"/>
            <person name="Walter F."/>
            <person name="Albersmeier A."/>
            <person name="Kalinowski J."/>
            <person name="Ruckert C."/>
        </authorList>
    </citation>
    <scope>NUCLEOTIDE SEQUENCE</scope>
    <source>
        <strain evidence="2">KCTC 42590</strain>
    </source>
</reference>
<reference evidence="2" key="2">
    <citation type="submission" date="2020-09" db="EMBL/GenBank/DDBJ databases">
        <authorList>
            <person name="Sun Q."/>
            <person name="Kim S."/>
        </authorList>
    </citation>
    <scope>NUCLEOTIDE SEQUENCE</scope>
    <source>
        <strain evidence="2">KCTC 42590</strain>
    </source>
</reference>
<proteinExistence type="inferred from homology"/>
<dbReference type="RefSeq" id="WP_191250923.1">
    <property type="nucleotide sequence ID" value="NZ_BNCI01000001.1"/>
</dbReference>
<dbReference type="InterPro" id="IPR003423">
    <property type="entry name" value="OMP_efflux"/>
</dbReference>
<comment type="similarity">
    <text evidence="1">Belongs to the outer membrane factor (OMF) (TC 1.B.17) family.</text>
</comment>
<dbReference type="EMBL" id="BNCI01000001">
    <property type="protein sequence ID" value="GHF19353.1"/>
    <property type="molecule type" value="Genomic_DNA"/>
</dbReference>
<gene>
    <name evidence="2" type="ORF">GCM10017044_12420</name>
</gene>
<protein>
    <submittedName>
        <fullName evidence="2">Copper transporter</fullName>
    </submittedName>
</protein>
<dbReference type="InterPro" id="IPR010131">
    <property type="entry name" value="MdtP/NodT-like"/>
</dbReference>
<keyword evidence="3" id="KW-1185">Reference proteome</keyword>
<dbReference type="GO" id="GO:0015562">
    <property type="term" value="F:efflux transmembrane transporter activity"/>
    <property type="evidence" value="ECO:0007669"/>
    <property type="project" value="InterPro"/>
</dbReference>
<organism evidence="2 3">
    <name type="scientific">Kordiimonas sediminis</name>
    <dbReference type="NCBI Taxonomy" id="1735581"/>
    <lineage>
        <taxon>Bacteria</taxon>
        <taxon>Pseudomonadati</taxon>
        <taxon>Pseudomonadota</taxon>
        <taxon>Alphaproteobacteria</taxon>
        <taxon>Kordiimonadales</taxon>
        <taxon>Kordiimonadaceae</taxon>
        <taxon>Kordiimonas</taxon>
    </lineage>
</organism>
<evidence type="ECO:0000313" key="3">
    <source>
        <dbReference type="Proteomes" id="UP000630923"/>
    </source>
</evidence>
<dbReference type="AlphaFoldDB" id="A0A919E6N8"/>
<dbReference type="PANTHER" id="PTHR30203:SF24">
    <property type="entry name" value="BLR4935 PROTEIN"/>
    <property type="match status" value="1"/>
</dbReference>
<dbReference type="Proteomes" id="UP000630923">
    <property type="component" value="Unassembled WGS sequence"/>
</dbReference>
<evidence type="ECO:0000313" key="2">
    <source>
        <dbReference type="EMBL" id="GHF19353.1"/>
    </source>
</evidence>
<dbReference type="PANTHER" id="PTHR30203">
    <property type="entry name" value="OUTER MEMBRANE CATION EFFLUX PROTEIN"/>
    <property type="match status" value="1"/>
</dbReference>
<sequence>MYILNLLTRGLVSLSIFSVVAWSSDVPLTLDQTVSIALQRQDASVQTYSARAASEDALAVSAGQLPDPKVKFGVANIAADSFDFNQEPMTQLQFGVHQTFLTGKKRSLARLKGHAQGDAYRHMARARELAIMLEVRTLWLNIHMLENVRSIIVAKQQQMQSLQDAITNDFAQGDSAARFLFQGEAELALLADKIEDTDQKIFRFRAMLGRYVGQENAARPISGGVDLSMPKPSEVLPEFIEQHPRVQREEALVEAAEKGIALAEEAYKPNVGLDLGYGVRAGGRSDMASAMISVDVPLFTEKRQDKILSASKQARQSSMLAKQSVVMDMLRDMRASFEVWTRSAKRIELYQKVVLDRARAASEATERSYAAGSADFSEIIGRHISELDAHLALEKIKFERAAAQAELLYLEGAGA</sequence>
<evidence type="ECO:0000256" key="1">
    <source>
        <dbReference type="ARBA" id="ARBA00007613"/>
    </source>
</evidence>